<feature type="transmembrane region" description="Helical" evidence="2">
    <location>
        <begin position="132"/>
        <end position="151"/>
    </location>
</feature>
<feature type="transmembrane region" description="Helical" evidence="2">
    <location>
        <begin position="13"/>
        <end position="37"/>
    </location>
</feature>
<dbReference type="AlphaFoldDB" id="E3CXL5"/>
<dbReference type="STRING" id="584708.Apau_2048"/>
<accession>E3CXL5</accession>
<sequence length="185" mass="19903">MEAMGCLWGLAGVAVWLALSALSLGLGVYALFAYVLYRVGRKFRRDSYPRYLIPVYNLILLCRCADLPGAYVVLLLAPGAVALAGVLLGILLTGPFAGVALLPLLHPLAWLVAAGAHTVLWGRIAQRLGKDFWLWGILVAFFWLPLLVLAFDDSLPAGREGGGYLTAPPAPPGRSRRDDPPEGRP</sequence>
<keyword evidence="2" id="KW-0812">Transmembrane</keyword>
<dbReference type="eggNOG" id="ENOG503478P">
    <property type="taxonomic scope" value="Bacteria"/>
</dbReference>
<keyword evidence="2" id="KW-0472">Membrane</keyword>
<protein>
    <submittedName>
        <fullName evidence="3">Uncharacterized protein</fullName>
    </submittedName>
</protein>
<proteinExistence type="predicted"/>
<evidence type="ECO:0000256" key="1">
    <source>
        <dbReference type="SAM" id="MobiDB-lite"/>
    </source>
</evidence>
<dbReference type="Proteomes" id="UP000005096">
    <property type="component" value="Chromosome"/>
</dbReference>
<keyword evidence="2" id="KW-1133">Transmembrane helix</keyword>
<dbReference type="RefSeq" id="WP_006301699.1">
    <property type="nucleotide sequence ID" value="NZ_CM001022.1"/>
</dbReference>
<dbReference type="EMBL" id="CM001022">
    <property type="protein sequence ID" value="EFQ24459.1"/>
    <property type="molecule type" value="Genomic_DNA"/>
</dbReference>
<feature type="region of interest" description="Disordered" evidence="1">
    <location>
        <begin position="162"/>
        <end position="185"/>
    </location>
</feature>
<gene>
    <name evidence="3" type="ORF">Apau_2048</name>
</gene>
<evidence type="ECO:0000313" key="3">
    <source>
        <dbReference type="EMBL" id="EFQ24459.1"/>
    </source>
</evidence>
<dbReference type="PaxDb" id="584708-Apau_2048"/>
<feature type="transmembrane region" description="Helical" evidence="2">
    <location>
        <begin position="70"/>
        <end position="92"/>
    </location>
</feature>
<evidence type="ECO:0000256" key="2">
    <source>
        <dbReference type="SAM" id="Phobius"/>
    </source>
</evidence>
<feature type="transmembrane region" description="Helical" evidence="2">
    <location>
        <begin position="98"/>
        <end position="120"/>
    </location>
</feature>
<name>E3CXL5_9BACT</name>
<evidence type="ECO:0000313" key="4">
    <source>
        <dbReference type="Proteomes" id="UP000005096"/>
    </source>
</evidence>
<reference evidence="3 4" key="1">
    <citation type="journal article" date="2010" name="Stand. Genomic Sci.">
        <title>Non-contiguous finished genome sequence of Aminomonas paucivorans type strain (GLU-3).</title>
        <authorList>
            <person name="Pitluck S."/>
            <person name="Yasawong M."/>
            <person name="Held B."/>
            <person name="Lapidus A."/>
            <person name="Nolan M."/>
            <person name="Copeland A."/>
            <person name="Lucas S."/>
            <person name="Del Rio T.G."/>
            <person name="Tice H."/>
            <person name="Cheng J.F."/>
            <person name="Chertkov O."/>
            <person name="Goodwin L."/>
            <person name="Tapia R."/>
            <person name="Han C."/>
            <person name="Liolios K."/>
            <person name="Ivanova N."/>
            <person name="Mavromatis K."/>
            <person name="Ovchinnikova G."/>
            <person name="Pati A."/>
            <person name="Chen A."/>
            <person name="Palaniappan K."/>
            <person name="Land M."/>
            <person name="Hauser L."/>
            <person name="Chang Y.J."/>
            <person name="Jeffries C.D."/>
            <person name="Pukall R."/>
            <person name="Spring S."/>
            <person name="Rohde M."/>
            <person name="Sikorski J."/>
            <person name="Goker M."/>
            <person name="Woyke T."/>
            <person name="Bristow J."/>
            <person name="Eisen J.A."/>
            <person name="Markowitz V."/>
            <person name="Hugenholtz P."/>
            <person name="Kyrpides N.C."/>
            <person name="Klenk H.P."/>
        </authorList>
    </citation>
    <scope>NUCLEOTIDE SEQUENCE [LARGE SCALE GENOMIC DNA]</scope>
    <source>
        <strain evidence="3 4">DSM 12260</strain>
    </source>
</reference>
<organism evidence="3 4">
    <name type="scientific">Aminomonas paucivorans DSM 12260</name>
    <dbReference type="NCBI Taxonomy" id="584708"/>
    <lineage>
        <taxon>Bacteria</taxon>
        <taxon>Thermotogati</taxon>
        <taxon>Synergistota</taxon>
        <taxon>Synergistia</taxon>
        <taxon>Synergistales</taxon>
        <taxon>Synergistaceae</taxon>
        <taxon>Aminomonas</taxon>
    </lineage>
</organism>
<feature type="compositionally biased region" description="Basic and acidic residues" evidence="1">
    <location>
        <begin position="175"/>
        <end position="185"/>
    </location>
</feature>
<keyword evidence="4" id="KW-1185">Reference proteome</keyword>
<dbReference type="HOGENOM" id="CLU_1458414_0_0_0"/>